<dbReference type="PANTHER" id="PTHR11403">
    <property type="entry name" value="CYTOCHROME C OXIDASE SUBUNIT III"/>
    <property type="match status" value="1"/>
</dbReference>
<comment type="catalytic activity">
    <reaction evidence="1 10">
        <text>2 a quinol + O2 = 2 a quinone + 2 H2O</text>
        <dbReference type="Rhea" id="RHEA:55376"/>
        <dbReference type="ChEBI" id="CHEBI:15377"/>
        <dbReference type="ChEBI" id="CHEBI:15379"/>
        <dbReference type="ChEBI" id="CHEBI:24646"/>
        <dbReference type="ChEBI" id="CHEBI:132124"/>
    </reaction>
</comment>
<dbReference type="InterPro" id="IPR013833">
    <property type="entry name" value="Cyt_c_oxidase_su3_a-hlx"/>
</dbReference>
<comment type="caution">
    <text evidence="12">The sequence shown here is derived from an EMBL/GenBank/DDBJ whole genome shotgun (WGS) entry which is preliminary data.</text>
</comment>
<sequence>MAATTTNHDTKPYEPLEYSTEEGSLRIFGFWLFLAADMVLFSCLFATYLMYIHHTAGGPSSKELYEVKDFMIETVDLLVSSFTCGLATLEMRRGNNKATIAWLIVTLILGLVFIGFEAKEFTGMVQEGATIQTSAFLTSFFILVGTHGCHVSVGILWMLCIIAQLAKRGINEHTSRKVFIVGLYWHFLDVIWIFLFTAVYLVGLVL</sequence>
<comment type="subcellular location">
    <subcellularLocation>
        <location evidence="2 9">Cell membrane</location>
        <topology evidence="2 9">Multi-pass membrane protein</topology>
    </subcellularLocation>
</comment>
<feature type="transmembrane region" description="Helical" evidence="10">
    <location>
        <begin position="178"/>
        <end position="202"/>
    </location>
</feature>
<evidence type="ECO:0000259" key="11">
    <source>
        <dbReference type="PROSITE" id="PS50253"/>
    </source>
</evidence>
<dbReference type="Proteomes" id="UP001596505">
    <property type="component" value="Unassembled WGS sequence"/>
</dbReference>
<evidence type="ECO:0000256" key="6">
    <source>
        <dbReference type="ARBA" id="ARBA00022989"/>
    </source>
</evidence>
<dbReference type="InterPro" id="IPR024791">
    <property type="entry name" value="Cyt_c/ubiquinol_Oxase_su3"/>
</dbReference>
<evidence type="ECO:0000256" key="10">
    <source>
        <dbReference type="RuleBase" id="RU367152"/>
    </source>
</evidence>
<dbReference type="PROSITE" id="PS50253">
    <property type="entry name" value="COX3"/>
    <property type="match status" value="1"/>
</dbReference>
<dbReference type="InterPro" id="IPR000298">
    <property type="entry name" value="Cyt_c_oxidase-like_su3"/>
</dbReference>
<dbReference type="InterPro" id="IPR014246">
    <property type="entry name" value="QoxC"/>
</dbReference>
<keyword evidence="5 9" id="KW-0812">Transmembrane</keyword>
<evidence type="ECO:0000256" key="8">
    <source>
        <dbReference type="ARBA" id="ARBA00023136"/>
    </source>
</evidence>
<evidence type="ECO:0000256" key="2">
    <source>
        <dbReference type="ARBA" id="ARBA00004651"/>
    </source>
</evidence>
<organism evidence="12 13">
    <name type="scientific">Scopulibacillus cellulosilyticus</name>
    <dbReference type="NCBI Taxonomy" id="2665665"/>
    <lineage>
        <taxon>Bacteria</taxon>
        <taxon>Bacillati</taxon>
        <taxon>Bacillota</taxon>
        <taxon>Bacilli</taxon>
        <taxon>Bacillales</taxon>
        <taxon>Sporolactobacillaceae</taxon>
        <taxon>Scopulibacillus</taxon>
    </lineage>
</organism>
<name>A0ABW2PZ42_9BACL</name>
<comment type="similarity">
    <text evidence="3 9">Belongs to the cytochrome c oxidase subunit 3 family.</text>
</comment>
<dbReference type="EMBL" id="JBHTCO010000036">
    <property type="protein sequence ID" value="MFC7394653.1"/>
    <property type="molecule type" value="Genomic_DNA"/>
</dbReference>
<dbReference type="InterPro" id="IPR033946">
    <property type="entry name" value="Ubiquinol_oxase_su3_dom"/>
</dbReference>
<dbReference type="SUPFAM" id="SSF81452">
    <property type="entry name" value="Cytochrome c oxidase subunit III-like"/>
    <property type="match status" value="1"/>
</dbReference>
<dbReference type="RefSeq" id="WP_380968299.1">
    <property type="nucleotide sequence ID" value="NZ_JBHTCO010000036.1"/>
</dbReference>
<feature type="transmembrane region" description="Helical" evidence="10">
    <location>
        <begin position="99"/>
        <end position="116"/>
    </location>
</feature>
<evidence type="ECO:0000256" key="1">
    <source>
        <dbReference type="ARBA" id="ARBA00000725"/>
    </source>
</evidence>
<keyword evidence="4 10" id="KW-1003">Cell membrane</keyword>
<keyword evidence="7 10" id="KW-0560">Oxidoreductase</keyword>
<protein>
    <recommendedName>
        <fullName evidence="10">Quinol oxidase subunit 3</fullName>
        <ecNumber evidence="10">1.10.3.-</ecNumber>
    </recommendedName>
</protein>
<reference evidence="13" key="1">
    <citation type="journal article" date="2019" name="Int. J. Syst. Evol. Microbiol.">
        <title>The Global Catalogue of Microorganisms (GCM) 10K type strain sequencing project: providing services to taxonomists for standard genome sequencing and annotation.</title>
        <authorList>
            <consortium name="The Broad Institute Genomics Platform"/>
            <consortium name="The Broad Institute Genome Sequencing Center for Infectious Disease"/>
            <person name="Wu L."/>
            <person name="Ma J."/>
        </authorList>
    </citation>
    <scope>NUCLEOTIDE SEQUENCE [LARGE SCALE GENOMIC DNA]</scope>
    <source>
        <strain evidence="13">CGMCC 1.16305</strain>
    </source>
</reference>
<dbReference type="PANTHER" id="PTHR11403:SF2">
    <property type="entry name" value="CYTOCHROME BO(3) UBIQUINOL OXIDASE SUBUNIT 3"/>
    <property type="match status" value="1"/>
</dbReference>
<dbReference type="Gene3D" id="1.20.120.80">
    <property type="entry name" value="Cytochrome c oxidase, subunit III, four-helix bundle"/>
    <property type="match status" value="1"/>
</dbReference>
<evidence type="ECO:0000313" key="13">
    <source>
        <dbReference type="Proteomes" id="UP001596505"/>
    </source>
</evidence>
<dbReference type="Pfam" id="PF00510">
    <property type="entry name" value="COX3"/>
    <property type="match status" value="1"/>
</dbReference>
<comment type="function">
    <text evidence="10">Catalyzes quinol oxidation with the concomitant reduction of oxygen to water.</text>
</comment>
<dbReference type="NCBIfam" id="TIGR02897">
    <property type="entry name" value="QoxC"/>
    <property type="match status" value="1"/>
</dbReference>
<proteinExistence type="inferred from homology"/>
<evidence type="ECO:0000256" key="5">
    <source>
        <dbReference type="ARBA" id="ARBA00022692"/>
    </source>
</evidence>
<feature type="domain" description="Heme-copper oxidase subunit III family profile" evidence="11">
    <location>
        <begin position="28"/>
        <end position="204"/>
    </location>
</feature>
<evidence type="ECO:0000313" key="12">
    <source>
        <dbReference type="EMBL" id="MFC7394653.1"/>
    </source>
</evidence>
<dbReference type="InterPro" id="IPR035973">
    <property type="entry name" value="Cyt_c_oxidase_su3-like_sf"/>
</dbReference>
<evidence type="ECO:0000256" key="4">
    <source>
        <dbReference type="ARBA" id="ARBA00022475"/>
    </source>
</evidence>
<feature type="transmembrane region" description="Helical" evidence="10">
    <location>
        <begin position="136"/>
        <end position="166"/>
    </location>
</feature>
<gene>
    <name evidence="12" type="primary">qoxC</name>
    <name evidence="12" type="ORF">ACFQRG_17150</name>
</gene>
<evidence type="ECO:0000256" key="9">
    <source>
        <dbReference type="RuleBase" id="RU003376"/>
    </source>
</evidence>
<evidence type="ECO:0000256" key="7">
    <source>
        <dbReference type="ARBA" id="ARBA00023002"/>
    </source>
</evidence>
<feature type="transmembrane region" description="Helical" evidence="10">
    <location>
        <begin position="28"/>
        <end position="52"/>
    </location>
</feature>
<dbReference type="EC" id="1.10.3.-" evidence="10"/>
<keyword evidence="13" id="KW-1185">Reference proteome</keyword>
<comment type="caution">
    <text evidence="10">Lacks conserved residue(s) required for the propagation of feature annotation.</text>
</comment>
<accession>A0ABW2PZ42</accession>
<keyword evidence="6 10" id="KW-1133">Transmembrane helix</keyword>
<evidence type="ECO:0000256" key="3">
    <source>
        <dbReference type="ARBA" id="ARBA00010581"/>
    </source>
</evidence>
<dbReference type="CDD" id="cd02863">
    <property type="entry name" value="Ubiquinol_oxidase_III"/>
    <property type="match status" value="1"/>
</dbReference>
<keyword evidence="8 10" id="KW-0472">Membrane</keyword>